<protein>
    <recommendedName>
        <fullName evidence="2">C2H2-type domain-containing protein</fullName>
    </recommendedName>
</protein>
<evidence type="ECO:0000313" key="4">
    <source>
        <dbReference type="Proteomes" id="UP000449547"/>
    </source>
</evidence>
<keyword evidence="1" id="KW-0863">Zinc-finger</keyword>
<comment type="caution">
    <text evidence="3">The sequence shown here is derived from an EMBL/GenBank/DDBJ whole genome shotgun (WGS) entry which is preliminary data.</text>
</comment>
<gene>
    <name evidence="3" type="ORF">DIURU_004666</name>
</gene>
<sequence length="343" mass="38725">MSPLLAPGTIQDLFAVDADALPELREDQFADLGAAWCRPGTPGAFQEWPPPDSFHYNIGLAHKLGADALEMVGWNAGRPLYRYVPKKRRNRKGWPRIYNSRSRRNPGGVSKPAIEATPAEWDDLLLADINPGYPDNYQLTSYDGNFSFHSDSGSTGGSPHADAYSTTNTSYLDTTDYGDDFTSEVEAPTGFQVASASSRPELRRMRVAATDKRCRRCPHVSVTYADFIAHTRIHKSAPRHEKCCVPSCPMSEIGFTRLSDLRWHYYDCHFEKGQVAADCAAQAPEIESKMYCCPELGCSRFFYRRDSLIRHIRKVHQLDDAETLRLMQKTYPYQHKSCTTCKH</sequence>
<evidence type="ECO:0000313" key="3">
    <source>
        <dbReference type="EMBL" id="KAA8898382.1"/>
    </source>
</evidence>
<dbReference type="RefSeq" id="XP_034010503.1">
    <property type="nucleotide sequence ID" value="XM_034157564.1"/>
</dbReference>
<accession>A0A642UG62</accession>
<feature type="domain" description="C2H2-type" evidence="2">
    <location>
        <begin position="291"/>
        <end position="321"/>
    </location>
</feature>
<dbReference type="Proteomes" id="UP000449547">
    <property type="component" value="Unassembled WGS sequence"/>
</dbReference>
<dbReference type="InterPro" id="IPR013087">
    <property type="entry name" value="Znf_C2H2_type"/>
</dbReference>
<keyword evidence="1" id="KW-0479">Metal-binding</keyword>
<reference evidence="3 4" key="1">
    <citation type="submission" date="2019-07" db="EMBL/GenBank/DDBJ databases">
        <title>Genome assembly of two rare yeast pathogens: Diutina rugosa and Trichomonascus ciferrii.</title>
        <authorList>
            <person name="Mixao V."/>
            <person name="Saus E."/>
            <person name="Hansen A."/>
            <person name="Lass-Flor C."/>
            <person name="Gabaldon T."/>
        </authorList>
    </citation>
    <scope>NUCLEOTIDE SEQUENCE [LARGE SCALE GENOMIC DNA]</scope>
    <source>
        <strain evidence="3 4">CBS 613</strain>
    </source>
</reference>
<keyword evidence="1" id="KW-0862">Zinc</keyword>
<dbReference type="AlphaFoldDB" id="A0A642UG62"/>
<dbReference type="GeneID" id="54783317"/>
<dbReference type="OrthoDB" id="6910977at2759"/>
<dbReference type="EMBL" id="SWFT01000146">
    <property type="protein sequence ID" value="KAA8898382.1"/>
    <property type="molecule type" value="Genomic_DNA"/>
</dbReference>
<name>A0A642UG62_DIURU</name>
<keyword evidence="4" id="KW-1185">Reference proteome</keyword>
<dbReference type="PROSITE" id="PS50157">
    <property type="entry name" value="ZINC_FINGER_C2H2_2"/>
    <property type="match status" value="1"/>
</dbReference>
<dbReference type="VEuPathDB" id="FungiDB:DIURU_004666"/>
<dbReference type="SMART" id="SM00355">
    <property type="entry name" value="ZnF_C2H2"/>
    <property type="match status" value="3"/>
</dbReference>
<organism evidence="3 4">
    <name type="scientific">Diutina rugosa</name>
    <name type="common">Yeast</name>
    <name type="synonym">Candida rugosa</name>
    <dbReference type="NCBI Taxonomy" id="5481"/>
    <lineage>
        <taxon>Eukaryota</taxon>
        <taxon>Fungi</taxon>
        <taxon>Dikarya</taxon>
        <taxon>Ascomycota</taxon>
        <taxon>Saccharomycotina</taxon>
        <taxon>Pichiomycetes</taxon>
        <taxon>Debaryomycetaceae</taxon>
        <taxon>Diutina</taxon>
    </lineage>
</organism>
<evidence type="ECO:0000259" key="2">
    <source>
        <dbReference type="PROSITE" id="PS50157"/>
    </source>
</evidence>
<proteinExistence type="predicted"/>
<evidence type="ECO:0000256" key="1">
    <source>
        <dbReference type="PROSITE-ProRule" id="PRU00042"/>
    </source>
</evidence>
<dbReference type="GO" id="GO:0008270">
    <property type="term" value="F:zinc ion binding"/>
    <property type="evidence" value="ECO:0007669"/>
    <property type="project" value="UniProtKB-KW"/>
</dbReference>
<dbReference type="Gene3D" id="3.30.160.60">
    <property type="entry name" value="Classic Zinc Finger"/>
    <property type="match status" value="1"/>
</dbReference>
<dbReference type="PROSITE" id="PS00028">
    <property type="entry name" value="ZINC_FINGER_C2H2_1"/>
    <property type="match status" value="1"/>
</dbReference>